<accession>A0ABQ7TZ87</accession>
<sequence>MQGHTIQECRIHNNQKVRVEDTEIFVEENVAQQQPRMHQQFQKGKDKILSSGKIVGDPRVWKVVGRKANKQVAENSTQITNRFAVLTDDPHDEENQESTIPHVDTIDQQNPAVTGSNADSSEKVERVHGKDHEGTSVECQGISHSGENLSIATPSVNLHCPTSDTIKENMNEEEMLTEGEDSDVAGKENLNSCLSQTIVEVPRVVQLDDSQLIQMESPNKVLHNIISHNIEIENIGNNESEGTQIAKGLMEDDSTEELWDVQLEADLSPRLLKSARKGKKQGDGDKNMPIRVQHKRVKTAHNKQ</sequence>
<feature type="compositionally biased region" description="Polar residues" evidence="1">
    <location>
        <begin position="107"/>
        <end position="119"/>
    </location>
</feature>
<keyword evidence="3" id="KW-1185">Reference proteome</keyword>
<evidence type="ECO:0000313" key="2">
    <source>
        <dbReference type="EMBL" id="KAH0740034.1"/>
    </source>
</evidence>
<organism evidence="2 3">
    <name type="scientific">Solanum tuberosum</name>
    <name type="common">Potato</name>
    <dbReference type="NCBI Taxonomy" id="4113"/>
    <lineage>
        <taxon>Eukaryota</taxon>
        <taxon>Viridiplantae</taxon>
        <taxon>Streptophyta</taxon>
        <taxon>Embryophyta</taxon>
        <taxon>Tracheophyta</taxon>
        <taxon>Spermatophyta</taxon>
        <taxon>Magnoliopsida</taxon>
        <taxon>eudicotyledons</taxon>
        <taxon>Gunneridae</taxon>
        <taxon>Pentapetalae</taxon>
        <taxon>asterids</taxon>
        <taxon>lamiids</taxon>
        <taxon>Solanales</taxon>
        <taxon>Solanaceae</taxon>
        <taxon>Solanoideae</taxon>
        <taxon>Solaneae</taxon>
        <taxon>Solanum</taxon>
    </lineage>
</organism>
<comment type="caution">
    <text evidence="2">The sequence shown here is derived from an EMBL/GenBank/DDBJ whole genome shotgun (WGS) entry which is preliminary data.</text>
</comment>
<feature type="compositionally biased region" description="Basic and acidic residues" evidence="1">
    <location>
        <begin position="120"/>
        <end position="135"/>
    </location>
</feature>
<protein>
    <submittedName>
        <fullName evidence="2">Uncharacterized protein</fullName>
    </submittedName>
</protein>
<feature type="compositionally biased region" description="Basic residues" evidence="1">
    <location>
        <begin position="292"/>
        <end position="304"/>
    </location>
</feature>
<feature type="region of interest" description="Disordered" evidence="1">
    <location>
        <begin position="107"/>
        <end position="137"/>
    </location>
</feature>
<evidence type="ECO:0000313" key="3">
    <source>
        <dbReference type="Proteomes" id="UP000826656"/>
    </source>
</evidence>
<dbReference type="Proteomes" id="UP000826656">
    <property type="component" value="Unassembled WGS sequence"/>
</dbReference>
<feature type="region of interest" description="Disordered" evidence="1">
    <location>
        <begin position="270"/>
        <end position="304"/>
    </location>
</feature>
<evidence type="ECO:0000256" key="1">
    <source>
        <dbReference type="SAM" id="MobiDB-lite"/>
    </source>
</evidence>
<name>A0ABQ7TZ87_SOLTU</name>
<reference evidence="2 3" key="1">
    <citation type="journal article" date="2021" name="bioRxiv">
        <title>Chromosome-scale and haplotype-resolved genome assembly of a tetraploid potato cultivar.</title>
        <authorList>
            <person name="Sun H."/>
            <person name="Jiao W.-B."/>
            <person name="Krause K."/>
            <person name="Campoy J.A."/>
            <person name="Goel M."/>
            <person name="Folz-Donahue K."/>
            <person name="Kukat C."/>
            <person name="Huettel B."/>
            <person name="Schneeberger K."/>
        </authorList>
    </citation>
    <scope>NUCLEOTIDE SEQUENCE [LARGE SCALE GENOMIC DNA]</scope>
    <source>
        <strain evidence="2">SolTubOtavaFocal</strain>
        <tissue evidence="2">Leaves</tissue>
    </source>
</reference>
<proteinExistence type="predicted"/>
<dbReference type="EMBL" id="JAIVGD010000026">
    <property type="protein sequence ID" value="KAH0740034.1"/>
    <property type="molecule type" value="Genomic_DNA"/>
</dbReference>
<gene>
    <name evidence="2" type="ORF">KY290_033077</name>
</gene>